<feature type="domain" description="Sema" evidence="15">
    <location>
        <begin position="1"/>
        <end position="435"/>
    </location>
</feature>
<dbReference type="InterPro" id="IPR036352">
    <property type="entry name" value="Semap_dom_sf"/>
</dbReference>
<keyword evidence="5 14" id="KW-0732">Signal</keyword>
<reference evidence="16" key="1">
    <citation type="submission" date="2021-09" db="EMBL/GenBank/DDBJ databases">
        <authorList>
            <consortium name="Pathogen Informatics"/>
        </authorList>
    </citation>
    <scope>NUCLEOTIDE SEQUENCE</scope>
</reference>
<dbReference type="InterPro" id="IPR031148">
    <property type="entry name" value="Plexin"/>
</dbReference>
<evidence type="ECO:0000256" key="6">
    <source>
        <dbReference type="ARBA" id="ARBA00022737"/>
    </source>
</evidence>
<evidence type="ECO:0000313" key="17">
    <source>
        <dbReference type="Proteomes" id="UP000746747"/>
    </source>
</evidence>
<dbReference type="InterPro" id="IPR013783">
    <property type="entry name" value="Ig-like_fold"/>
</dbReference>
<keyword evidence="3" id="KW-1003">Cell membrane</keyword>
<dbReference type="InterPro" id="IPR002165">
    <property type="entry name" value="Plexin_repeat"/>
</dbReference>
<organism evidence="16 17">
    <name type="scientific">Cercopithifilaria johnstoni</name>
    <dbReference type="NCBI Taxonomy" id="2874296"/>
    <lineage>
        <taxon>Eukaryota</taxon>
        <taxon>Metazoa</taxon>
        <taxon>Ecdysozoa</taxon>
        <taxon>Nematoda</taxon>
        <taxon>Chromadorea</taxon>
        <taxon>Rhabditida</taxon>
        <taxon>Spirurina</taxon>
        <taxon>Spiruromorpha</taxon>
        <taxon>Filarioidea</taxon>
        <taxon>Onchocercidae</taxon>
        <taxon>Cercopithifilaria</taxon>
    </lineage>
</organism>
<dbReference type="InterPro" id="IPR014756">
    <property type="entry name" value="Ig_E-set"/>
</dbReference>
<dbReference type="SMART" id="SM00429">
    <property type="entry name" value="IPT"/>
    <property type="match status" value="3"/>
</dbReference>
<dbReference type="Gene3D" id="1.10.506.10">
    <property type="entry name" value="GTPase Activation - p120gap, domain 1"/>
    <property type="match status" value="2"/>
</dbReference>
<evidence type="ECO:0000256" key="8">
    <source>
        <dbReference type="ARBA" id="ARBA00022989"/>
    </source>
</evidence>
<dbReference type="GO" id="GO:0030334">
    <property type="term" value="P:regulation of cell migration"/>
    <property type="evidence" value="ECO:0007669"/>
    <property type="project" value="TreeGrafter"/>
</dbReference>
<dbReference type="GO" id="GO:0008045">
    <property type="term" value="P:motor neuron axon guidance"/>
    <property type="evidence" value="ECO:0007669"/>
    <property type="project" value="TreeGrafter"/>
</dbReference>
<dbReference type="SUPFAM" id="SSF101912">
    <property type="entry name" value="Sema domain"/>
    <property type="match status" value="1"/>
</dbReference>
<dbReference type="PROSITE" id="PS51004">
    <property type="entry name" value="SEMA"/>
    <property type="match status" value="1"/>
</dbReference>
<keyword evidence="17" id="KW-1185">Reference proteome</keyword>
<dbReference type="EMBL" id="CAKAEH010001954">
    <property type="protein sequence ID" value="CAG9540416.1"/>
    <property type="molecule type" value="Genomic_DNA"/>
</dbReference>
<dbReference type="GO" id="GO:0017154">
    <property type="term" value="F:semaphorin receptor activity"/>
    <property type="evidence" value="ECO:0007669"/>
    <property type="project" value="InterPro"/>
</dbReference>
<keyword evidence="9 13" id="KW-0472">Membrane</keyword>
<feature type="chain" id="PRO_5035194371" description="Sema domain-containing protein" evidence="14">
    <location>
        <begin position="18"/>
        <end position="1788"/>
    </location>
</feature>
<dbReference type="SUPFAM" id="SSF103575">
    <property type="entry name" value="Plexin repeat"/>
    <property type="match status" value="1"/>
</dbReference>
<evidence type="ECO:0000256" key="5">
    <source>
        <dbReference type="ARBA" id="ARBA00022729"/>
    </source>
</evidence>
<evidence type="ECO:0000256" key="4">
    <source>
        <dbReference type="ARBA" id="ARBA00022692"/>
    </source>
</evidence>
<dbReference type="GO" id="GO:0008360">
    <property type="term" value="P:regulation of cell shape"/>
    <property type="evidence" value="ECO:0007669"/>
    <property type="project" value="TreeGrafter"/>
</dbReference>
<dbReference type="SMART" id="SM00630">
    <property type="entry name" value="Sema"/>
    <property type="match status" value="1"/>
</dbReference>
<evidence type="ECO:0000313" key="16">
    <source>
        <dbReference type="EMBL" id="CAG9540416.1"/>
    </source>
</evidence>
<evidence type="ECO:0000256" key="3">
    <source>
        <dbReference type="ARBA" id="ARBA00022475"/>
    </source>
</evidence>
<dbReference type="Proteomes" id="UP000746747">
    <property type="component" value="Unassembled WGS sequence"/>
</dbReference>
<evidence type="ECO:0000256" key="13">
    <source>
        <dbReference type="SAM" id="Phobius"/>
    </source>
</evidence>
<dbReference type="GO" id="GO:0050772">
    <property type="term" value="P:positive regulation of axonogenesis"/>
    <property type="evidence" value="ECO:0007669"/>
    <property type="project" value="TreeGrafter"/>
</dbReference>
<comment type="similarity">
    <text evidence="2">Belongs to the plexin family.</text>
</comment>
<evidence type="ECO:0000256" key="7">
    <source>
        <dbReference type="ARBA" id="ARBA00022902"/>
    </source>
</evidence>
<evidence type="ECO:0000256" key="12">
    <source>
        <dbReference type="PROSITE-ProRule" id="PRU00352"/>
    </source>
</evidence>
<dbReference type="OrthoDB" id="125363at2759"/>
<evidence type="ECO:0000256" key="14">
    <source>
        <dbReference type="SAM" id="SignalP"/>
    </source>
</evidence>
<dbReference type="CDD" id="cd12205">
    <property type="entry name" value="RasGAP_plexin"/>
    <property type="match status" value="1"/>
</dbReference>
<comment type="caution">
    <text evidence="16">The sequence shown here is derived from an EMBL/GenBank/DDBJ whole genome shotgun (WGS) entry which is preliminary data.</text>
</comment>
<proteinExistence type="inferred from homology"/>
<protein>
    <recommendedName>
        <fullName evidence="15">Sema domain-containing protein</fullName>
    </recommendedName>
</protein>
<keyword evidence="10" id="KW-1015">Disulfide bond</keyword>
<dbReference type="GO" id="GO:0007162">
    <property type="term" value="P:negative regulation of cell adhesion"/>
    <property type="evidence" value="ECO:0007669"/>
    <property type="project" value="TreeGrafter"/>
</dbReference>
<evidence type="ECO:0000256" key="2">
    <source>
        <dbReference type="ARBA" id="ARBA00010297"/>
    </source>
</evidence>
<dbReference type="SMART" id="SM00423">
    <property type="entry name" value="PSI"/>
    <property type="match status" value="3"/>
</dbReference>
<dbReference type="Pfam" id="PF01437">
    <property type="entry name" value="PSI"/>
    <property type="match status" value="1"/>
</dbReference>
<dbReference type="Pfam" id="PF08337">
    <property type="entry name" value="Plexin_cytopl"/>
    <property type="match status" value="1"/>
</dbReference>
<dbReference type="InterPro" id="IPR016201">
    <property type="entry name" value="PSI"/>
</dbReference>
<dbReference type="InterPro" id="IPR002909">
    <property type="entry name" value="IPT_dom"/>
</dbReference>
<keyword evidence="6" id="KW-0677">Repeat</keyword>
<dbReference type="SUPFAM" id="SSF81296">
    <property type="entry name" value="E set domains"/>
    <property type="match status" value="3"/>
</dbReference>
<keyword evidence="11" id="KW-0325">Glycoprotein</keyword>
<dbReference type="PANTHER" id="PTHR22625">
    <property type="entry name" value="PLEXIN"/>
    <property type="match status" value="1"/>
</dbReference>
<sequence>MVITVTTLCTIIEVLWARKLIGENDLQTQIFHFDIIKDRVYISSVNHLSILDLNDLKVLKDKRVGPQSDSPLCNYDTSSCLPGAIPSLTDYVTKIMHILPNGGLIVCAAMKQGICQIRSTDDLSVLSNSSITVAPNDISASCVSLVDNSDNLYVAATVLNDSPYGESLPLVSTREPPNYDVVGAGSLEGEAAVHIRAEYHSRFRVHFVAAFFHEHYVYYLSVQNKYLSNGSPPFTVSKLIRICREEHRYISYGEIEIQCRGIDNSNYNRATAASLINNTLIVAFTDENIKHSAICIYKMQKIKLTFWYNIDRCRIGTDTVGLPHIGRDNRCINKSHLPLSENTCAMGVGGNIECGQIAIYEVDMFIKSMDVLPFFDNLIIIIGTGNAFIIQLRGKRLLFAKYEQFKIDASITAVTFVDDRYYLVIAGSKILKYLISDCETFKTCSECITEHYLCGWCFLRGVCTERVSCTSTIITDICPIFDTPVPYTLSSSLKNVSVLFPMRGIQLNTQNRYTCTFENVIAKGQWTGTGVMCHVPSFRTTVPIEEFRKMNISIYYNGFKNPIVTQELQMFNCAYHNFCMSCMSSSWNCQWCDMENMCLAFHEKCRGGTKSCPQIDPIVRNKMTVAVDSDQMITMQMLHINDEEEPHLTCCFRYESNTVMRNASLKKSKFSCGPWNYTKILNGNTSQMSLQLEVLKNGTVVDKSSVIIYDCSRMAADCSTCLSLDPSWKCAWCDSACKFNIHCQQSAIMQSPDLICGQPVIDTFEPQSGPVEGGTRIEIRGRDLGSSLSEIKGRIFVGSSRCEVIEFKIASRILCEVSAGIGSGPVHLRLGQTGRRFADSTMVYQFVDPQPLSLYPSFGPLSGGTKLTIYGSNLDTGSNTSIRIGIYPCEVLQKSLLPSSITCLTSQSDKAGVFRTIWITIDRSTKILHGIFEYRNDPIIKRIHPEETFQSGGRVIEVLGENLNSVLNAKMFIKSTNLEEKAISEFSDCHVHNSTLMRCISPRVFLPTNTSPSMLIRWPVAFAMDGVQSVRDFGGRMQLFVVSDPQFLLFKNVRIHRPEQLLLLEGNQLSLAATAEEYQIFIGTSRCIVVLLEAEQLFCRAPQIQPEATDEKGNVVDEGHPLVVVILGTIRYELGFVEYEVSFRVSMIRLIALLFTTACLFVIGLLFYVLYRSKNQRKREYKRIQMKMEELEYSVRNECKQAFAELQTGVADLKMTTDNHPIPFHNKTEFYIRILFRNSTLYSGSIISNSTLISSSLNFDGALAKLSNFKYLLKSTQFLLKLVEMVDSDTCYTLENKCALSSLIVGSLLDDMRYCTEVVFAILNHHILLSLKKCEPHIIFRQSGSLAEQIFTVWFSLCFLEYLKDGPGQSMYLLYKALKCQIERGPVDAITGDARYSLNESKLLRRPLDVTSMQLLVIPFDSFKQSPIIFRALSCDTITQVKKKLLDTIYSNEPFSTRLSVDQFHLEWICSEHCAIILADDDGLEEGEIKKLKCLDDYNIKENALLAMKPISTSSHQKYFDKVSNSKSNTHPIQYYHLEQPLSIENCVGKDDDSASTSIPEIFLTRLLTSKGMVQKFMDDFLESVLYAKDFEYPQLLLFVFHTFDEIATRNNFMDEMAVRSWKVNLWILRFWVNILSNINYVLDVERIPAVDSSLAVIAQTLVDAFSNANYKFGKESPSSKLLFAKDIKKYRIKVADFFRNVAVSPRLSTEDFHRYIVPSIENLCDGRIHRSLQNHLYEWVRSNGICLLKQLSTDQSAETRGIIECLKYLLSYNETDVNHIYAAVQFE</sequence>
<evidence type="ECO:0000259" key="15">
    <source>
        <dbReference type="PROSITE" id="PS51004"/>
    </source>
</evidence>
<dbReference type="GO" id="GO:0005886">
    <property type="term" value="C:plasma membrane"/>
    <property type="evidence" value="ECO:0007669"/>
    <property type="project" value="UniProtKB-SubCell"/>
</dbReference>
<keyword evidence="7" id="KW-0524">Neurogenesis</keyword>
<dbReference type="Pfam" id="PF20170">
    <property type="entry name" value="Plexin_RBD"/>
    <property type="match status" value="1"/>
</dbReference>
<dbReference type="GO" id="GO:0097374">
    <property type="term" value="P:sensory neuron axon guidance"/>
    <property type="evidence" value="ECO:0007669"/>
    <property type="project" value="TreeGrafter"/>
</dbReference>
<dbReference type="Pfam" id="PF01833">
    <property type="entry name" value="TIG"/>
    <property type="match status" value="2"/>
</dbReference>
<dbReference type="Gene3D" id="2.60.40.10">
    <property type="entry name" value="Immunoglobulins"/>
    <property type="match status" value="4"/>
</dbReference>
<dbReference type="InterPro" id="IPR008936">
    <property type="entry name" value="Rho_GTPase_activation_prot"/>
</dbReference>
<dbReference type="GO" id="GO:0002116">
    <property type="term" value="C:semaphorin receptor complex"/>
    <property type="evidence" value="ECO:0007669"/>
    <property type="project" value="TreeGrafter"/>
</dbReference>
<feature type="transmembrane region" description="Helical" evidence="13">
    <location>
        <begin position="1150"/>
        <end position="1171"/>
    </location>
</feature>
<dbReference type="InterPro" id="IPR013548">
    <property type="entry name" value="Plexin_cytoplasmic_RasGAP_dom"/>
</dbReference>
<evidence type="ECO:0000256" key="11">
    <source>
        <dbReference type="ARBA" id="ARBA00023180"/>
    </source>
</evidence>
<gene>
    <name evidence="16" type="ORF">CJOHNSTONI_LOCUS9932</name>
</gene>
<accession>A0A8J2QB77</accession>
<evidence type="ECO:0000256" key="10">
    <source>
        <dbReference type="ARBA" id="ARBA00023157"/>
    </source>
</evidence>
<comment type="subcellular location">
    <subcellularLocation>
        <location evidence="1">Cell membrane</location>
        <topology evidence="1">Single-pass membrane protein</topology>
    </subcellularLocation>
</comment>
<keyword evidence="4 13" id="KW-0812">Transmembrane</keyword>
<comment type="caution">
    <text evidence="12">Lacks conserved residue(s) required for the propagation of feature annotation.</text>
</comment>
<feature type="signal peptide" evidence="14">
    <location>
        <begin position="1"/>
        <end position="17"/>
    </location>
</feature>
<dbReference type="Gene3D" id="2.130.10.10">
    <property type="entry name" value="YVTN repeat-like/Quinoprotein amine dehydrogenase"/>
    <property type="match status" value="1"/>
</dbReference>
<dbReference type="InterPro" id="IPR015943">
    <property type="entry name" value="WD40/YVTN_repeat-like_dom_sf"/>
</dbReference>
<name>A0A8J2QB77_9BILA</name>
<dbReference type="PANTHER" id="PTHR22625:SF44">
    <property type="entry name" value="PLEXIN-B"/>
    <property type="match status" value="1"/>
</dbReference>
<keyword evidence="8 13" id="KW-1133">Transmembrane helix</keyword>
<evidence type="ECO:0000256" key="9">
    <source>
        <dbReference type="ARBA" id="ARBA00023136"/>
    </source>
</evidence>
<dbReference type="InterPro" id="IPR001627">
    <property type="entry name" value="Semap_dom"/>
</dbReference>
<dbReference type="SUPFAM" id="SSF48350">
    <property type="entry name" value="GTPase activation domain, GAP"/>
    <property type="match status" value="1"/>
</dbReference>
<evidence type="ECO:0000256" key="1">
    <source>
        <dbReference type="ARBA" id="ARBA00004162"/>
    </source>
</evidence>
<dbReference type="InterPro" id="IPR046800">
    <property type="entry name" value="Plexin_RBD"/>
</dbReference>